<dbReference type="GO" id="GO:0016744">
    <property type="term" value="F:transketolase or transaldolase activity"/>
    <property type="evidence" value="ECO:0007669"/>
    <property type="project" value="UniProtKB-ARBA"/>
</dbReference>
<evidence type="ECO:0000256" key="5">
    <source>
        <dbReference type="ARBA" id="ARBA00011738"/>
    </source>
</evidence>
<sequence>MENNLPSLRDFSAESLSHGNVKLLEEAARKARIDVLTMVTLAESGHPAGSLSSLEMYLTTYGVANLTPENCNSVDRDYVVISHGHTSPGAYATLAAWGFFKPLDAVANFRLCSSPFQGHVERNVPGIDWGSGNLGQGLAAGVGFALAQKARAHDGRVFVLMGDGEQTKGQVAEARRIAAKEGLSNITALIDYNHIQISGRTEEVMPVDVRALWEADGWGVLECDGHSFEELYTALRDGVNDEVPTVIICHTQMGKDVSYMEGVPDYHGKAPNRDQYEKAVRELGGNPDYLEKAKARRGNPVPSGRKIVTTINNLLYGEPRTYGSEKKTDNRSAFGNALADVGTLNYKREGSMPLLVFDCDLAGSVKTSDFAKNCPEWFVQTGIQEHATATTAGAASVAGVASLWAGFGVFGLSEVYNQQRLNDINKTNLKLALTHVGLDVGEDGMTHQAIDYVGLMRNMFGWKLLVPADPNQTDRATRWALREAGNVCIAMGRSKLPVITNEGGEPLFAGDYSFEYGKAAKVRDGEEGAIFALGAMTWRALEAWELLRNKGLNFKLFSVATPLEIDQKALEEASATGLILSVEDHHYHNGLGASLALAMAEGNLHGKLVPLGVRSYGASGRSEDVVAAMGLDGASIAAKAEACLKERK</sequence>
<dbReference type="SUPFAM" id="SSF52518">
    <property type="entry name" value="Thiamin diphosphate-binding fold (THDP-binding)"/>
    <property type="match status" value="2"/>
</dbReference>
<dbReference type="Pfam" id="PF02780">
    <property type="entry name" value="Transketolase_C"/>
    <property type="match status" value="1"/>
</dbReference>
<proteinExistence type="inferred from homology"/>
<dbReference type="EMBL" id="CP001997">
    <property type="protein sequence ID" value="ADE57505.1"/>
    <property type="molecule type" value="Genomic_DNA"/>
</dbReference>
<organism evidence="11 12">
    <name type="scientific">Aminobacterium colombiense (strain DSM 12261 / ALA-1)</name>
    <dbReference type="NCBI Taxonomy" id="572547"/>
    <lineage>
        <taxon>Bacteria</taxon>
        <taxon>Thermotogati</taxon>
        <taxon>Synergistota</taxon>
        <taxon>Synergistia</taxon>
        <taxon>Synergistales</taxon>
        <taxon>Aminobacteriaceae</taxon>
        <taxon>Aminobacterium</taxon>
    </lineage>
</organism>
<keyword evidence="12" id="KW-1185">Reference proteome</keyword>
<comment type="cofactor">
    <cofactor evidence="2">
        <name>Mg(2+)</name>
        <dbReference type="ChEBI" id="CHEBI:18420"/>
    </cofactor>
</comment>
<evidence type="ECO:0000256" key="8">
    <source>
        <dbReference type="ARBA" id="ARBA00022842"/>
    </source>
</evidence>
<dbReference type="KEGG" id="aco:Amico_1388"/>
<dbReference type="FunFam" id="3.40.50.970:FF:000129">
    <property type="entry name" value="Transketolase"/>
    <property type="match status" value="1"/>
</dbReference>
<comment type="cofactor">
    <cofactor evidence="1">
        <name>Mn(2+)</name>
        <dbReference type="ChEBI" id="CHEBI:29035"/>
    </cofactor>
</comment>
<feature type="domain" description="Transketolase-like pyrimidine-binding" evidence="10">
    <location>
        <begin position="328"/>
        <end position="498"/>
    </location>
</feature>
<comment type="cofactor">
    <cofactor evidence="3">
        <name>thiamine diphosphate</name>
        <dbReference type="ChEBI" id="CHEBI:58937"/>
    </cofactor>
</comment>
<dbReference type="HOGENOM" id="CLU_009227_3_1_0"/>
<evidence type="ECO:0000256" key="4">
    <source>
        <dbReference type="ARBA" id="ARBA00007131"/>
    </source>
</evidence>
<keyword evidence="6" id="KW-0808">Transferase</keyword>
<dbReference type="PANTHER" id="PTHR43825">
    <property type="entry name" value="PYRUVATE DEHYDROGENASE E1 COMPONENT"/>
    <property type="match status" value="1"/>
</dbReference>
<dbReference type="GO" id="GO:0005737">
    <property type="term" value="C:cytoplasm"/>
    <property type="evidence" value="ECO:0007669"/>
    <property type="project" value="UniProtKB-ARBA"/>
</dbReference>
<evidence type="ECO:0000256" key="3">
    <source>
        <dbReference type="ARBA" id="ARBA00001964"/>
    </source>
</evidence>
<dbReference type="Gene3D" id="3.40.50.970">
    <property type="match status" value="2"/>
</dbReference>
<dbReference type="SMART" id="SM00861">
    <property type="entry name" value="Transket_pyr"/>
    <property type="match status" value="1"/>
</dbReference>
<dbReference type="Gene3D" id="3.40.50.920">
    <property type="match status" value="1"/>
</dbReference>
<protein>
    <submittedName>
        <fullName evidence="11">Transketolase central region</fullName>
    </submittedName>
</protein>
<dbReference type="OrthoDB" id="8732661at2"/>
<dbReference type="PROSITE" id="PS00801">
    <property type="entry name" value="TRANSKETOLASE_1"/>
    <property type="match status" value="1"/>
</dbReference>
<evidence type="ECO:0000256" key="9">
    <source>
        <dbReference type="ARBA" id="ARBA00023052"/>
    </source>
</evidence>
<gene>
    <name evidence="11" type="ordered locus">Amico_1388</name>
</gene>
<dbReference type="STRING" id="572547.Amico_1388"/>
<dbReference type="InterPro" id="IPR051157">
    <property type="entry name" value="PDH/Transketolase"/>
</dbReference>
<dbReference type="eggNOG" id="COG0021">
    <property type="taxonomic scope" value="Bacteria"/>
</dbReference>
<comment type="similarity">
    <text evidence="4">Belongs to the transketolase family.</text>
</comment>
<dbReference type="AlphaFoldDB" id="D5EG23"/>
<evidence type="ECO:0000256" key="6">
    <source>
        <dbReference type="ARBA" id="ARBA00022679"/>
    </source>
</evidence>
<keyword evidence="7" id="KW-0479">Metal-binding</keyword>
<dbReference type="InterPro" id="IPR033248">
    <property type="entry name" value="Transketolase_C"/>
</dbReference>
<evidence type="ECO:0000256" key="2">
    <source>
        <dbReference type="ARBA" id="ARBA00001946"/>
    </source>
</evidence>
<evidence type="ECO:0000256" key="1">
    <source>
        <dbReference type="ARBA" id="ARBA00001936"/>
    </source>
</evidence>
<dbReference type="GO" id="GO:0046872">
    <property type="term" value="F:metal ion binding"/>
    <property type="evidence" value="ECO:0007669"/>
    <property type="project" value="UniProtKB-KW"/>
</dbReference>
<comment type="subunit">
    <text evidence="5">Homodimer.</text>
</comment>
<evidence type="ECO:0000256" key="7">
    <source>
        <dbReference type="ARBA" id="ARBA00022723"/>
    </source>
</evidence>
<name>D5EG23_AMICL</name>
<dbReference type="InterPro" id="IPR005474">
    <property type="entry name" value="Transketolase_N"/>
</dbReference>
<dbReference type="InterPro" id="IPR049557">
    <property type="entry name" value="Transketolase_CS"/>
</dbReference>
<dbReference type="Pfam" id="PF00456">
    <property type="entry name" value="Transketolase_N"/>
    <property type="match status" value="1"/>
</dbReference>
<reference evidence="11 12" key="1">
    <citation type="journal article" date="2010" name="Stand. Genomic Sci.">
        <title>Complete genome sequence of Aminobacterium colombiense type strain (ALA-1).</title>
        <authorList>
            <person name="Chertkov O."/>
            <person name="Sikorski J."/>
            <person name="Brambilla E."/>
            <person name="Lapidus A."/>
            <person name="Copeland A."/>
            <person name="Glavina Del Rio T."/>
            <person name="Nolan M."/>
            <person name="Lucas S."/>
            <person name="Tice H."/>
            <person name="Cheng J.F."/>
            <person name="Han C."/>
            <person name="Detter J.C."/>
            <person name="Bruce D."/>
            <person name="Tapia R."/>
            <person name="Goodwin L."/>
            <person name="Pitluck S."/>
            <person name="Liolios K."/>
            <person name="Ivanova N."/>
            <person name="Mavromatis K."/>
            <person name="Ovchinnikova G."/>
            <person name="Pati A."/>
            <person name="Chen A."/>
            <person name="Palaniappan K."/>
            <person name="Land M."/>
            <person name="Hauser L."/>
            <person name="Chang Y.J."/>
            <person name="Jeffries C.D."/>
            <person name="Spring S."/>
            <person name="Rohde M."/>
            <person name="Goker M."/>
            <person name="Bristow J."/>
            <person name="Eisen J.A."/>
            <person name="Markowitz V."/>
            <person name="Hugenholtz P."/>
            <person name="Kyrpides N.C."/>
            <person name="Klenk H.P."/>
        </authorList>
    </citation>
    <scope>NUCLEOTIDE SEQUENCE [LARGE SCALE GENOMIC DNA]</scope>
    <source>
        <strain evidence="12">DSM 12261 / ALA-1</strain>
    </source>
</reference>
<dbReference type="InterPro" id="IPR029061">
    <property type="entry name" value="THDP-binding"/>
</dbReference>
<evidence type="ECO:0000259" key="10">
    <source>
        <dbReference type="SMART" id="SM00861"/>
    </source>
</evidence>
<keyword evidence="8" id="KW-0460">Magnesium</keyword>
<dbReference type="PANTHER" id="PTHR43825:SF1">
    <property type="entry name" value="TRANSKETOLASE-LIKE PYRIMIDINE-BINDING DOMAIN-CONTAINING PROTEIN"/>
    <property type="match status" value="1"/>
</dbReference>
<dbReference type="GO" id="GO:0019682">
    <property type="term" value="P:glyceraldehyde-3-phosphate metabolic process"/>
    <property type="evidence" value="ECO:0007669"/>
    <property type="project" value="UniProtKB-ARBA"/>
</dbReference>
<evidence type="ECO:0000313" key="11">
    <source>
        <dbReference type="EMBL" id="ADE57505.1"/>
    </source>
</evidence>
<evidence type="ECO:0000313" key="12">
    <source>
        <dbReference type="Proteomes" id="UP000002366"/>
    </source>
</evidence>
<dbReference type="SUPFAM" id="SSF52922">
    <property type="entry name" value="TK C-terminal domain-like"/>
    <property type="match status" value="1"/>
</dbReference>
<dbReference type="InterPro" id="IPR005475">
    <property type="entry name" value="Transketolase-like_Pyr-bd"/>
</dbReference>
<dbReference type="RefSeq" id="WP_013048768.1">
    <property type="nucleotide sequence ID" value="NC_014011.1"/>
</dbReference>
<dbReference type="CDD" id="cd02012">
    <property type="entry name" value="TPP_TK"/>
    <property type="match status" value="1"/>
</dbReference>
<dbReference type="Pfam" id="PF02779">
    <property type="entry name" value="Transket_pyr"/>
    <property type="match status" value="1"/>
</dbReference>
<keyword evidence="9" id="KW-0786">Thiamine pyrophosphate</keyword>
<dbReference type="Proteomes" id="UP000002366">
    <property type="component" value="Chromosome"/>
</dbReference>
<dbReference type="InterPro" id="IPR009014">
    <property type="entry name" value="Transketo_C/PFOR_II"/>
</dbReference>
<dbReference type="NCBIfam" id="NF004556">
    <property type="entry name" value="PRK05899.2-2"/>
    <property type="match status" value="1"/>
</dbReference>
<dbReference type="CDD" id="cd07033">
    <property type="entry name" value="TPP_PYR_DXS_TK_like"/>
    <property type="match status" value="1"/>
</dbReference>
<accession>D5EG23</accession>